<evidence type="ECO:0000313" key="5">
    <source>
        <dbReference type="Proteomes" id="UP000663854"/>
    </source>
</evidence>
<dbReference type="GO" id="GO:0005524">
    <property type="term" value="F:ATP binding"/>
    <property type="evidence" value="ECO:0007669"/>
    <property type="project" value="InterPro"/>
</dbReference>
<feature type="region of interest" description="Disordered" evidence="1">
    <location>
        <begin position="286"/>
        <end position="317"/>
    </location>
</feature>
<feature type="compositionally biased region" description="Polar residues" evidence="1">
    <location>
        <begin position="350"/>
        <end position="363"/>
    </location>
</feature>
<sequence>MDNFLIYEEIHKRDSCIVYRGRIKRSIDFVMIYCVDKYKRHELSNLVRLMYELDHPHIMKFREWYETTNHLWLVMDLCDGGSLKSIIQADGSLPEISIRTIGVHICQGLYYLHQQDILFCDLNPEKIVSDGSNIFKLANMTLSRMKGENLQIIFDETYDNYLDDVYRGKERPKAQTENHFYTAPEILRGAEYSISSDLWSLGCILYEMFAGRQLYDEKNANKLTQKILNDRFVLPMARGSAKPSIEFASLLQGLLVKEPTKRLDWPGILTHPFWIGQLSHLVRPQTGAAKKSVNQNETHDRPPISSRLATTDRPESNVSFSLSCTKTSIQIAQQNKPDETDGNKIHRNDYSSINTHEQSTSFGGETIERLRKMLFSKAELQPTTIIENKTIQKTLPFKFENKLLPFQLGKYENLSRLSSVDLQEHANMIKKELSNTTTGSPTNPNGMRMKPNLLNYIGFTCLEQANSGPFADALIAKEIHKDLLNLITNGTTMELILFKVQKKSNPPKLNVRIQQQQQQTF</sequence>
<dbReference type="SUPFAM" id="SSF56112">
    <property type="entry name" value="Protein kinase-like (PK-like)"/>
    <property type="match status" value="1"/>
</dbReference>
<dbReference type="PROSITE" id="PS50011">
    <property type="entry name" value="PROTEIN_KINASE_DOM"/>
    <property type="match status" value="1"/>
</dbReference>
<dbReference type="AlphaFoldDB" id="A0A814A2G8"/>
<dbReference type="InterPro" id="IPR011009">
    <property type="entry name" value="Kinase-like_dom_sf"/>
</dbReference>
<reference evidence="3" key="1">
    <citation type="submission" date="2021-02" db="EMBL/GenBank/DDBJ databases">
        <authorList>
            <person name="Nowell W R."/>
        </authorList>
    </citation>
    <scope>NUCLEOTIDE SEQUENCE</scope>
</reference>
<dbReference type="InterPro" id="IPR045906">
    <property type="entry name" value="ULK4"/>
</dbReference>
<evidence type="ECO:0000256" key="1">
    <source>
        <dbReference type="SAM" id="MobiDB-lite"/>
    </source>
</evidence>
<dbReference type="Proteomes" id="UP000663870">
    <property type="component" value="Unassembled WGS sequence"/>
</dbReference>
<organism evidence="3 5">
    <name type="scientific">Rotaria sordida</name>
    <dbReference type="NCBI Taxonomy" id="392033"/>
    <lineage>
        <taxon>Eukaryota</taxon>
        <taxon>Metazoa</taxon>
        <taxon>Spiralia</taxon>
        <taxon>Gnathifera</taxon>
        <taxon>Rotifera</taxon>
        <taxon>Eurotatoria</taxon>
        <taxon>Bdelloidea</taxon>
        <taxon>Philodinida</taxon>
        <taxon>Philodinidae</taxon>
        <taxon>Rotaria</taxon>
    </lineage>
</organism>
<dbReference type="PANTHER" id="PTHR46240:SF1">
    <property type="entry name" value="SERINE_THREONINE-PROTEIN KINASE ULK4"/>
    <property type="match status" value="1"/>
</dbReference>
<proteinExistence type="predicted"/>
<feature type="region of interest" description="Disordered" evidence="1">
    <location>
        <begin position="332"/>
        <end position="363"/>
    </location>
</feature>
<name>A0A814A2G8_9BILA</name>
<dbReference type="EMBL" id="CAJNOH010000146">
    <property type="protein sequence ID" value="CAF0905981.1"/>
    <property type="molecule type" value="Genomic_DNA"/>
</dbReference>
<evidence type="ECO:0000259" key="2">
    <source>
        <dbReference type="PROSITE" id="PS50011"/>
    </source>
</evidence>
<evidence type="ECO:0000313" key="4">
    <source>
        <dbReference type="EMBL" id="CAF0927222.1"/>
    </source>
</evidence>
<keyword evidence="6" id="KW-1185">Reference proteome</keyword>
<dbReference type="InterPro" id="IPR000719">
    <property type="entry name" value="Prot_kinase_dom"/>
</dbReference>
<feature type="compositionally biased region" description="Basic and acidic residues" evidence="1">
    <location>
        <begin position="336"/>
        <end position="349"/>
    </location>
</feature>
<evidence type="ECO:0000313" key="6">
    <source>
        <dbReference type="Proteomes" id="UP000663870"/>
    </source>
</evidence>
<comment type="caution">
    <text evidence="3">The sequence shown here is derived from an EMBL/GenBank/DDBJ whole genome shotgun (WGS) entry which is preliminary data.</text>
</comment>
<dbReference type="EMBL" id="CAJNOL010000199">
    <property type="protein sequence ID" value="CAF0927222.1"/>
    <property type="molecule type" value="Genomic_DNA"/>
</dbReference>
<gene>
    <name evidence="4" type="ORF">JXQ802_LOCUS10443</name>
    <name evidence="3" type="ORF">PYM288_LOCUS9767</name>
</gene>
<dbReference type="Pfam" id="PF00069">
    <property type="entry name" value="Pkinase"/>
    <property type="match status" value="1"/>
</dbReference>
<accession>A0A814A2G8</accession>
<dbReference type="GO" id="GO:0004672">
    <property type="term" value="F:protein kinase activity"/>
    <property type="evidence" value="ECO:0007669"/>
    <property type="project" value="InterPro"/>
</dbReference>
<dbReference type="Gene3D" id="1.10.510.10">
    <property type="entry name" value="Transferase(Phosphotransferase) domain 1"/>
    <property type="match status" value="1"/>
</dbReference>
<feature type="domain" description="Protein kinase" evidence="2">
    <location>
        <begin position="4"/>
        <end position="274"/>
    </location>
</feature>
<evidence type="ECO:0000313" key="3">
    <source>
        <dbReference type="EMBL" id="CAF0905981.1"/>
    </source>
</evidence>
<dbReference type="Proteomes" id="UP000663854">
    <property type="component" value="Unassembled WGS sequence"/>
</dbReference>
<protein>
    <recommendedName>
        <fullName evidence="2">Protein kinase domain-containing protein</fullName>
    </recommendedName>
</protein>
<dbReference type="PANTHER" id="PTHR46240">
    <property type="entry name" value="SER/THR PROTEIN KINASE ULK4"/>
    <property type="match status" value="1"/>
</dbReference>